<protein>
    <submittedName>
        <fullName evidence="1">Uncharacterized protein</fullName>
    </submittedName>
</protein>
<evidence type="ECO:0000313" key="2">
    <source>
        <dbReference type="Proteomes" id="UP000499080"/>
    </source>
</evidence>
<gene>
    <name evidence="1" type="ORF">AVEN_111288_1</name>
</gene>
<dbReference type="AlphaFoldDB" id="A0A4Y2FHE9"/>
<keyword evidence="2" id="KW-1185">Reference proteome</keyword>
<comment type="caution">
    <text evidence="1">The sequence shown here is derived from an EMBL/GenBank/DDBJ whole genome shotgun (WGS) entry which is preliminary data.</text>
</comment>
<accession>A0A4Y2FHE9</accession>
<dbReference type="OrthoDB" id="6470724at2759"/>
<sequence>MSTTTNRLPFFNFHIRQIPRARDIRRSPLMGKSFKPKDETLPPGHPPEFQLHKILWIAVSSIVGLRVERRYHLQSVYLQDVVSVDRTHKNRLGLSLLVSATASTLQTQNDEMITTFQHEVLLWMRQQPKEFYAAGIEALIKRWDKCISIGGDYVEK</sequence>
<organism evidence="1 2">
    <name type="scientific">Araneus ventricosus</name>
    <name type="common">Orbweaver spider</name>
    <name type="synonym">Epeira ventricosa</name>
    <dbReference type="NCBI Taxonomy" id="182803"/>
    <lineage>
        <taxon>Eukaryota</taxon>
        <taxon>Metazoa</taxon>
        <taxon>Ecdysozoa</taxon>
        <taxon>Arthropoda</taxon>
        <taxon>Chelicerata</taxon>
        <taxon>Arachnida</taxon>
        <taxon>Araneae</taxon>
        <taxon>Araneomorphae</taxon>
        <taxon>Entelegynae</taxon>
        <taxon>Araneoidea</taxon>
        <taxon>Araneidae</taxon>
        <taxon>Araneus</taxon>
    </lineage>
</organism>
<reference evidence="1 2" key="1">
    <citation type="journal article" date="2019" name="Sci. Rep.">
        <title>Orb-weaving spider Araneus ventricosus genome elucidates the spidroin gene catalogue.</title>
        <authorList>
            <person name="Kono N."/>
            <person name="Nakamura H."/>
            <person name="Ohtoshi R."/>
            <person name="Moran D.A.P."/>
            <person name="Shinohara A."/>
            <person name="Yoshida Y."/>
            <person name="Fujiwara M."/>
            <person name="Mori M."/>
            <person name="Tomita M."/>
            <person name="Arakawa K."/>
        </authorList>
    </citation>
    <scope>NUCLEOTIDE SEQUENCE [LARGE SCALE GENOMIC DNA]</scope>
</reference>
<evidence type="ECO:0000313" key="1">
    <source>
        <dbReference type="EMBL" id="GBM40661.1"/>
    </source>
</evidence>
<dbReference type="EMBL" id="BGPR01000938">
    <property type="protein sequence ID" value="GBM40661.1"/>
    <property type="molecule type" value="Genomic_DNA"/>
</dbReference>
<name>A0A4Y2FHE9_ARAVE</name>
<dbReference type="Proteomes" id="UP000499080">
    <property type="component" value="Unassembled WGS sequence"/>
</dbReference>
<proteinExistence type="predicted"/>